<dbReference type="EMBL" id="CVLB01000001">
    <property type="protein sequence ID" value="CRF32209.1"/>
    <property type="molecule type" value="Genomic_DNA"/>
</dbReference>
<dbReference type="Proteomes" id="UP000043763">
    <property type="component" value="Unassembled WGS sequence"/>
</dbReference>
<evidence type="ECO:0000256" key="3">
    <source>
        <dbReference type="ARBA" id="ARBA00022679"/>
    </source>
</evidence>
<organism evidence="9 10">
    <name type="scientific">Brachyspira suanatina</name>
    <dbReference type="NCBI Taxonomy" id="381802"/>
    <lineage>
        <taxon>Bacteria</taxon>
        <taxon>Pseudomonadati</taxon>
        <taxon>Spirochaetota</taxon>
        <taxon>Spirochaetia</taxon>
        <taxon>Brachyspirales</taxon>
        <taxon>Brachyspiraceae</taxon>
        <taxon>Brachyspira</taxon>
    </lineage>
</organism>
<keyword evidence="5 7" id="KW-0012">Acyltransferase</keyword>
<dbReference type="PIRSF" id="PIRSF000440">
    <property type="entry name" value="CAT"/>
    <property type="match status" value="1"/>
</dbReference>
<keyword evidence="3 7" id="KW-0808">Transferase</keyword>
<dbReference type="RefSeq" id="WP_048593759.1">
    <property type="nucleotide sequence ID" value="NZ_CVLB01000001.1"/>
</dbReference>
<dbReference type="GO" id="GO:0008811">
    <property type="term" value="F:chloramphenicol O-acetyltransferase activity"/>
    <property type="evidence" value="ECO:0007669"/>
    <property type="project" value="UniProtKB-EC"/>
</dbReference>
<evidence type="ECO:0000313" key="10">
    <source>
        <dbReference type="Proteomes" id="UP000043763"/>
    </source>
</evidence>
<dbReference type="InterPro" id="IPR001707">
    <property type="entry name" value="Cmp_AcTrfase"/>
</dbReference>
<name>A0A0G4K5L0_9SPIR</name>
<dbReference type="SUPFAM" id="SSF52777">
    <property type="entry name" value="CoA-dependent acyltransferases"/>
    <property type="match status" value="1"/>
</dbReference>
<comment type="function">
    <text evidence="1 7">This enzyme is an effector of chloramphenicol resistance in bacteria.</text>
</comment>
<dbReference type="InterPro" id="IPR018372">
    <property type="entry name" value="Chloramphenicol_AcTrfase_AS"/>
</dbReference>
<accession>A0A0G4K5L0</accession>
<evidence type="ECO:0000256" key="8">
    <source>
        <dbReference type="RuleBase" id="RU004156"/>
    </source>
</evidence>
<dbReference type="OrthoDB" id="9801766at2"/>
<gene>
    <name evidence="9" type="primary">catP</name>
    <name evidence="9" type="ORF">BRSU_0648</name>
</gene>
<keyword evidence="4 7" id="KW-0046">Antibiotic resistance</keyword>
<dbReference type="GO" id="GO:0046677">
    <property type="term" value="P:response to antibiotic"/>
    <property type="evidence" value="ECO:0007669"/>
    <property type="project" value="UniProtKB-KW"/>
</dbReference>
<dbReference type="PANTHER" id="PTHR38474:SF2">
    <property type="entry name" value="CHLORAMPHENICOL ACETYLTRANSFERASE"/>
    <property type="match status" value="1"/>
</dbReference>
<evidence type="ECO:0000256" key="1">
    <source>
        <dbReference type="ARBA" id="ARBA00002150"/>
    </source>
</evidence>
<dbReference type="NCBIfam" id="NF000491">
    <property type="entry name" value="chloram_CatA"/>
    <property type="match status" value="1"/>
</dbReference>
<dbReference type="EC" id="2.3.1.28" evidence="7"/>
<reference evidence="10" key="1">
    <citation type="submission" date="2015-04" db="EMBL/GenBank/DDBJ databases">
        <authorList>
            <person name="Mushtaq Mamoona"/>
        </authorList>
    </citation>
    <scope>NUCLEOTIDE SEQUENCE [LARGE SCALE GENOMIC DNA]</scope>
    <source>
        <strain evidence="10">AN4859/03</strain>
    </source>
</reference>
<dbReference type="Gene3D" id="3.30.559.10">
    <property type="entry name" value="Chloramphenicol acetyltransferase-like domain"/>
    <property type="match status" value="1"/>
</dbReference>
<evidence type="ECO:0000256" key="2">
    <source>
        <dbReference type="ARBA" id="ARBA00010571"/>
    </source>
</evidence>
<protein>
    <recommendedName>
        <fullName evidence="7">Chloramphenicol acetyltransferase</fullName>
        <ecNumber evidence="7">2.3.1.28</ecNumber>
    </recommendedName>
</protein>
<dbReference type="Pfam" id="PF00302">
    <property type="entry name" value="CAT"/>
    <property type="match status" value="1"/>
</dbReference>
<comment type="catalytic activity">
    <reaction evidence="7">
        <text>chloramphenicol + acetyl-CoA = chloramphenicol 3-acetate + CoA</text>
        <dbReference type="Rhea" id="RHEA:18421"/>
        <dbReference type="ChEBI" id="CHEBI:16730"/>
        <dbReference type="ChEBI" id="CHEBI:17698"/>
        <dbReference type="ChEBI" id="CHEBI:57287"/>
        <dbReference type="ChEBI" id="CHEBI:57288"/>
        <dbReference type="EC" id="2.3.1.28"/>
    </reaction>
</comment>
<sequence length="216" mass="25742">MFNKIDLNNYNRKEHYEMYMNNIPCTYSITVPLNITKFKKTVKDKNIKFYASVIYLISKVVNKYKEFKMALNDNKELGYYDIISPSYTIFHNDTKTFSSIHTEYNEKFDLFYKNYISDMETYGENKTFLAKPCNIKNIFNISSLPLSTFTSFNLNLPNSFEYLAPIFTIGKYYTDDKNNIMMPLCLQIHHSVCDGYHVGIFFEDLQHEFDEFYLLY</sequence>
<proteinExistence type="inferred from homology"/>
<dbReference type="PANTHER" id="PTHR38474">
    <property type="entry name" value="SLR0299 PROTEIN"/>
    <property type="match status" value="1"/>
</dbReference>
<evidence type="ECO:0000256" key="5">
    <source>
        <dbReference type="ARBA" id="ARBA00023315"/>
    </source>
</evidence>
<evidence type="ECO:0000256" key="7">
    <source>
        <dbReference type="RuleBase" id="RU000503"/>
    </source>
</evidence>
<dbReference type="AlphaFoldDB" id="A0A0G4K5L0"/>
<comment type="similarity">
    <text evidence="2 8">Belongs to the chloramphenicol acetyltransferase family.</text>
</comment>
<evidence type="ECO:0000256" key="6">
    <source>
        <dbReference type="PIRSR" id="PIRSR000440-1"/>
    </source>
</evidence>
<dbReference type="PROSITE" id="PS00100">
    <property type="entry name" value="CAT"/>
    <property type="match status" value="1"/>
</dbReference>
<evidence type="ECO:0000313" key="9">
    <source>
        <dbReference type="EMBL" id="CRF32209.1"/>
    </source>
</evidence>
<keyword evidence="10" id="KW-1185">Reference proteome</keyword>
<evidence type="ECO:0000256" key="4">
    <source>
        <dbReference type="ARBA" id="ARBA00023251"/>
    </source>
</evidence>
<feature type="active site" description="Proton acceptor" evidence="6">
    <location>
        <position position="190"/>
    </location>
</feature>
<dbReference type="SMART" id="SM01059">
    <property type="entry name" value="CAT"/>
    <property type="match status" value="1"/>
</dbReference>
<dbReference type="InterPro" id="IPR023213">
    <property type="entry name" value="CAT-like_dom_sf"/>
</dbReference>